<dbReference type="KEGG" id="api:115034325"/>
<keyword evidence="3" id="KW-1185">Reference proteome</keyword>
<dbReference type="GO" id="GO:0071897">
    <property type="term" value="P:DNA biosynthetic process"/>
    <property type="evidence" value="ECO:0007669"/>
    <property type="project" value="UniProtKB-ARBA"/>
</dbReference>
<reference evidence="2" key="2">
    <citation type="submission" date="2022-06" db="UniProtKB">
        <authorList>
            <consortium name="EnsemblMetazoa"/>
        </authorList>
    </citation>
    <scope>IDENTIFICATION</scope>
</reference>
<accession>A0A8R2NVW6</accession>
<dbReference type="GeneID" id="115034325"/>
<evidence type="ECO:0000313" key="2">
    <source>
        <dbReference type="EnsemblMetazoa" id="XP_029346803.1"/>
    </source>
</evidence>
<sequence length="1701" mass="194489">MDEEMKQKFAKLIGRRGVYKGMTTKLQKYFDSFDNVQDMQQLQVRLSKYENLWQSFMETQEEIELLDPSENQFNERESFENNYYRLVGNIKAYIESETISTPQDDEHKSIPRTFMAPVPLPKFNGDPTKWLNFKNTFEALVHENKNFSPIQKFHCLKGALEDTASNVIESITISALNYTIAWSLVQERYENKQFIIDLHISGIIDYRPLQVESHRGLRTLYETLEGHLRSLEKLGIEVHTWDYILVNIIVRKFDEETRKAWESSRKTTKEPALLEEIKIFMKNQCNFLERIEKPTQKLSTRSQNRYAHKTSTVAAVTSTASVKCDVCAEAHMTFNCEQFLNLTPPERFEKAKQLHLCINCLKSSHKTSNCKSSKCKICQKLHNTLLHFDENEKQSISKSNVNSIVATSRNHDHGVVLATALVELQGPTQRFKARVLLDSGSQSCLITRSLCEKYKLVQYKTKTGVQGINCAQINISNITNVQMTSKNSSYTINIQCLVLPSITAQLPTSPLNPNVKSTLPRHVTLADPSFDIPGPIDLLIGANVFYDILSNQRLKLPNGLVAQSTSLGWIIAGGGNVPTEFQPRAIACHSIDQLHQQITQFWQTEEGMITPAVRKNSIEEQQCEDFFEKTTLRDIDGKYIVRLPFRDDVRKLGQSRAMATQRFLSNEKKRERQPNINVQYQKFIQEYYDMGHMEKVPKLELDSKSFFLPHHHITQESSQTTKLRVVFDGSAKTTSSLSLNDLLMVGPTLQKDLFDLIIRFRTFKYVLSADITKMYRMIKIHKDDQDMQRILWRKSSKDELEEYRLTTVTYGTASAPYLAIKALRSLAKDEGKDMPDVVQVLLNDFYVDDLLTGGNSHEELLATRDRLIAVLGRGGFQLNKWCSNHPSILQGLSPSGQLNTNKPIINDNIIKTLGVQWDAKLDQLLYKVNIETPKKTTKRTVLSQIAKLYDPLGLLGPVVLKAKSIMQSLWALKLSWDEPIPEDLESQWNSYIKQLSQLETISTPRYILNVNTQFNCSIAEIHAFCDASKNGYGACLYIRHRMHDGKIEIKLLCSKARVSPLKTISIPRLELCGMLVLARLANRIRTNLAIPPEHCHFWSDSTVALSWIAIPPTQQETYIANRITEIQQLTKQANWYHINTRQNPADLISRGAFPSQLIESNLWWHGPEWLSREPGQWPTKRDMNQTPTVLVTQQHPVEQSWLHKYSSFEKLIRIAAFCLRFKTKLSKSKYITIAEYQYASKAILKFVQREQYGNEIKDVQNGHQVKKTSTLRHLDPFLDNDGLLRVKGRLENSLLSYNQRHPIILPKHHVSKLIFEYHHKVLLHSGAQTTLTVIRLTYWPINGLTIAKQTYRKCIKCAKVNPRPYTPYMGNLPAQRITPSRPFTIVGIDFAGPYFAKEQLRRKIQPCKVYLALFICFATKAVHLEMVTDLTTAAFLAAFNRFSSRRGCPTEIYSDNGRNFVGAHNEMIKFTQTPTFQNEINHIVTWKFIPPVSPHFGGIWEASIKSAKTLIKRVIGVTVLTFEELQSLFARVEACLNSRPLTSISSDESTPLILTPGHFLIGAPITAPPETNYGPNPLIHQPKNRWEHLQLMMSHFWKTWSQQYLHSLQTRQKWNSHTSNPKPGDIILMMDNNNPPLSWKMGIIKTLHPGNDGVVRVATIQTSNSLLKRSLTKLCPLPISSSPEVLTPSGPAPCSVNSERV</sequence>
<dbReference type="InterPro" id="IPR001584">
    <property type="entry name" value="Integrase_cat-core"/>
</dbReference>
<dbReference type="InterPro" id="IPR043502">
    <property type="entry name" value="DNA/RNA_pol_sf"/>
</dbReference>
<dbReference type="GO" id="GO:0042575">
    <property type="term" value="C:DNA polymerase complex"/>
    <property type="evidence" value="ECO:0007669"/>
    <property type="project" value="UniProtKB-ARBA"/>
</dbReference>
<dbReference type="Pfam" id="PF05380">
    <property type="entry name" value="Peptidase_A17"/>
    <property type="match status" value="1"/>
</dbReference>
<dbReference type="InterPro" id="IPR040676">
    <property type="entry name" value="DUF5641"/>
</dbReference>
<dbReference type="InterPro" id="IPR036397">
    <property type="entry name" value="RNaseH_sf"/>
</dbReference>
<dbReference type="Gene3D" id="3.30.420.10">
    <property type="entry name" value="Ribonuclease H-like superfamily/Ribonuclease H"/>
    <property type="match status" value="1"/>
</dbReference>
<dbReference type="PROSITE" id="PS50994">
    <property type="entry name" value="INTEGRASE"/>
    <property type="match status" value="1"/>
</dbReference>
<dbReference type="InterPro" id="IPR012337">
    <property type="entry name" value="RNaseH-like_sf"/>
</dbReference>
<dbReference type="InterPro" id="IPR008042">
    <property type="entry name" value="Retrotrans_Pao"/>
</dbReference>
<proteinExistence type="predicted"/>
<evidence type="ECO:0000313" key="3">
    <source>
        <dbReference type="Proteomes" id="UP000007819"/>
    </source>
</evidence>
<dbReference type="CDD" id="cd01644">
    <property type="entry name" value="RT_pepA17"/>
    <property type="match status" value="1"/>
</dbReference>
<dbReference type="InterPro" id="IPR021109">
    <property type="entry name" value="Peptidase_aspartic_dom_sf"/>
</dbReference>
<dbReference type="PANTHER" id="PTHR47331:SF1">
    <property type="entry name" value="GAG-LIKE PROTEIN"/>
    <property type="match status" value="1"/>
</dbReference>
<dbReference type="Proteomes" id="UP000007819">
    <property type="component" value="Chromosome A2"/>
</dbReference>
<dbReference type="Pfam" id="PF03564">
    <property type="entry name" value="DUF1759"/>
    <property type="match status" value="1"/>
</dbReference>
<dbReference type="SUPFAM" id="SSF53098">
    <property type="entry name" value="Ribonuclease H-like"/>
    <property type="match status" value="1"/>
</dbReference>
<protein>
    <recommendedName>
        <fullName evidence="1">Integrase catalytic domain-containing protein</fullName>
    </recommendedName>
</protein>
<dbReference type="SUPFAM" id="SSF56672">
    <property type="entry name" value="DNA/RNA polymerases"/>
    <property type="match status" value="1"/>
</dbReference>
<feature type="domain" description="Integrase catalytic" evidence="1">
    <location>
        <begin position="1378"/>
        <end position="1564"/>
    </location>
</feature>
<organism evidence="2 3">
    <name type="scientific">Acyrthosiphon pisum</name>
    <name type="common">Pea aphid</name>
    <dbReference type="NCBI Taxonomy" id="7029"/>
    <lineage>
        <taxon>Eukaryota</taxon>
        <taxon>Metazoa</taxon>
        <taxon>Ecdysozoa</taxon>
        <taxon>Arthropoda</taxon>
        <taxon>Hexapoda</taxon>
        <taxon>Insecta</taxon>
        <taxon>Pterygota</taxon>
        <taxon>Neoptera</taxon>
        <taxon>Paraneoptera</taxon>
        <taxon>Hemiptera</taxon>
        <taxon>Sternorrhyncha</taxon>
        <taxon>Aphidomorpha</taxon>
        <taxon>Aphidoidea</taxon>
        <taxon>Aphididae</taxon>
        <taxon>Macrosiphini</taxon>
        <taxon>Acyrthosiphon</taxon>
    </lineage>
</organism>
<dbReference type="EnsemblMetazoa" id="XM_029490943.1">
    <property type="protein sequence ID" value="XP_029346803.1"/>
    <property type="gene ID" value="LOC115034325"/>
</dbReference>
<dbReference type="RefSeq" id="XP_029346803.1">
    <property type="nucleotide sequence ID" value="XM_029490943.1"/>
</dbReference>
<evidence type="ECO:0000259" key="1">
    <source>
        <dbReference type="PROSITE" id="PS50994"/>
    </source>
</evidence>
<dbReference type="InterPro" id="IPR005312">
    <property type="entry name" value="DUF1759"/>
</dbReference>
<name>A0A8R2NVW6_ACYPI</name>
<dbReference type="Gene3D" id="2.40.70.10">
    <property type="entry name" value="Acid Proteases"/>
    <property type="match status" value="1"/>
</dbReference>
<dbReference type="GO" id="GO:0003676">
    <property type="term" value="F:nucleic acid binding"/>
    <property type="evidence" value="ECO:0007669"/>
    <property type="project" value="InterPro"/>
</dbReference>
<dbReference type="PANTHER" id="PTHR47331">
    <property type="entry name" value="PHD-TYPE DOMAIN-CONTAINING PROTEIN"/>
    <property type="match status" value="1"/>
</dbReference>
<dbReference type="Pfam" id="PF18701">
    <property type="entry name" value="DUF5641"/>
    <property type="match status" value="1"/>
</dbReference>
<dbReference type="OrthoDB" id="6582095at2759"/>
<dbReference type="GO" id="GO:0015074">
    <property type="term" value="P:DNA integration"/>
    <property type="evidence" value="ECO:0007669"/>
    <property type="project" value="InterPro"/>
</dbReference>
<reference evidence="3" key="1">
    <citation type="submission" date="2010-06" db="EMBL/GenBank/DDBJ databases">
        <authorList>
            <person name="Jiang H."/>
            <person name="Abraham K."/>
            <person name="Ali S."/>
            <person name="Alsbrooks S.L."/>
            <person name="Anim B.N."/>
            <person name="Anosike U.S."/>
            <person name="Attaway T."/>
            <person name="Bandaranaike D.P."/>
            <person name="Battles P.K."/>
            <person name="Bell S.N."/>
            <person name="Bell A.V."/>
            <person name="Beltran B."/>
            <person name="Bickham C."/>
            <person name="Bustamante Y."/>
            <person name="Caleb T."/>
            <person name="Canada A."/>
            <person name="Cardenas V."/>
            <person name="Carter K."/>
            <person name="Chacko J."/>
            <person name="Chandrabose M.N."/>
            <person name="Chavez D."/>
            <person name="Chavez A."/>
            <person name="Chen L."/>
            <person name="Chu H.-S."/>
            <person name="Claassen K.J."/>
            <person name="Cockrell R."/>
            <person name="Collins M."/>
            <person name="Cooper J.A."/>
            <person name="Cree A."/>
            <person name="Curry S.M."/>
            <person name="Da Y."/>
            <person name="Dao M.D."/>
            <person name="Das B."/>
            <person name="Davila M.-L."/>
            <person name="Davy-Carroll L."/>
            <person name="Denson S."/>
            <person name="Dinh H."/>
            <person name="Ebong V.E."/>
            <person name="Edwards J.R."/>
            <person name="Egan A."/>
            <person name="El-Daye J."/>
            <person name="Escobedo L."/>
            <person name="Fernandez S."/>
            <person name="Fernando P.R."/>
            <person name="Flagg N."/>
            <person name="Forbes L.D."/>
            <person name="Fowler R.G."/>
            <person name="Fu Q."/>
            <person name="Gabisi R.A."/>
            <person name="Ganer J."/>
            <person name="Garbino Pronczuk A."/>
            <person name="Garcia R.M."/>
            <person name="Garner T."/>
            <person name="Garrett T.E."/>
            <person name="Gonzalez D.A."/>
            <person name="Hamid H."/>
            <person name="Hawkins E.S."/>
            <person name="Hirani K."/>
            <person name="Hogues M.E."/>
            <person name="Hollins B."/>
            <person name="Hsiao C.-H."/>
            <person name="Jabil R."/>
            <person name="James M.L."/>
            <person name="Jhangiani S.N."/>
            <person name="Johnson B."/>
            <person name="Johnson Q."/>
            <person name="Joshi V."/>
            <person name="Kalu J.B."/>
            <person name="Kam C."/>
            <person name="Kashfia A."/>
            <person name="Keebler J."/>
            <person name="Kisamo H."/>
            <person name="Kovar C.L."/>
            <person name="Lago L.A."/>
            <person name="Lai C.-Y."/>
            <person name="Laidlaw J."/>
            <person name="Lara F."/>
            <person name="Le T.-K."/>
            <person name="Lee S.L."/>
            <person name="Legall F.H."/>
            <person name="Lemon S.J."/>
            <person name="Lewis L.R."/>
            <person name="Li B."/>
            <person name="Liu Y."/>
            <person name="Liu Y.-S."/>
            <person name="Lopez J."/>
            <person name="Lozado R.J."/>
            <person name="Lu J."/>
            <person name="Madu R.C."/>
            <person name="Maheshwari M."/>
            <person name="Maheshwari R."/>
            <person name="Malloy K."/>
            <person name="Martinez E."/>
            <person name="Mathew T."/>
            <person name="Mercado I.C."/>
            <person name="Mercado C."/>
            <person name="Meyer B."/>
            <person name="Montgomery K."/>
            <person name="Morgan M.B."/>
            <person name="Munidasa M."/>
            <person name="Nazareth L.V."/>
            <person name="Nelson J."/>
            <person name="Ng B.M."/>
            <person name="Nguyen N.B."/>
            <person name="Nguyen P.Q."/>
            <person name="Nguyen T."/>
            <person name="Obregon M."/>
            <person name="Okwuonu G.O."/>
            <person name="Onwere C.G."/>
            <person name="Orozco G."/>
            <person name="Parra A."/>
            <person name="Patel S."/>
            <person name="Patil S."/>
            <person name="Perez A."/>
            <person name="Perez Y."/>
            <person name="Pham C."/>
            <person name="Primus E.L."/>
            <person name="Pu L.-L."/>
            <person name="Puazo M."/>
            <person name="Qin X."/>
            <person name="Quiroz J.B."/>
            <person name="Reese J."/>
            <person name="Richards S."/>
            <person name="Rives C.M."/>
            <person name="Robberts R."/>
            <person name="Ruiz S.J."/>
            <person name="Ruiz M.J."/>
            <person name="Santibanez J."/>
            <person name="Schneider B.W."/>
            <person name="Sisson I."/>
            <person name="Smith M."/>
            <person name="Sodergren E."/>
            <person name="Song X.-Z."/>
            <person name="Song B.B."/>
            <person name="Summersgill H."/>
            <person name="Thelus R."/>
            <person name="Thornton R.D."/>
            <person name="Trejos Z.Y."/>
            <person name="Usmani K."/>
            <person name="Vattathil S."/>
            <person name="Villasana D."/>
            <person name="Walker D.L."/>
            <person name="Wang S."/>
            <person name="Wang K."/>
            <person name="White C.S."/>
            <person name="Williams A.C."/>
            <person name="Williamson J."/>
            <person name="Wilson K."/>
            <person name="Woghiren I.O."/>
            <person name="Woodworth J.R."/>
            <person name="Worley K.C."/>
            <person name="Wright R.A."/>
            <person name="Wu W."/>
            <person name="Young L."/>
            <person name="Zhang L."/>
            <person name="Zhang J."/>
            <person name="Zhu Y."/>
            <person name="Muzny D.M."/>
            <person name="Weinstock G."/>
            <person name="Gibbs R.A."/>
        </authorList>
    </citation>
    <scope>NUCLEOTIDE SEQUENCE [LARGE SCALE GENOMIC DNA]</scope>
    <source>
        <strain evidence="3">LSR1</strain>
    </source>
</reference>